<evidence type="ECO:0000313" key="2">
    <source>
        <dbReference type="Proteomes" id="UP001231649"/>
    </source>
</evidence>
<accession>A0ACC2R8N9</accession>
<proteinExistence type="predicted"/>
<protein>
    <submittedName>
        <fullName evidence="1">Uncharacterized protein</fullName>
    </submittedName>
</protein>
<evidence type="ECO:0000313" key="1">
    <source>
        <dbReference type="EMBL" id="KAJ8732199.1"/>
    </source>
</evidence>
<reference evidence="1" key="1">
    <citation type="submission" date="2023-03" db="EMBL/GenBank/DDBJ databases">
        <title>Chromosome-level genomes of two armyworms, Mythimna separata and Mythimna loreyi, provide insights into the biosynthesis and reception of sex pheromones.</title>
        <authorList>
            <person name="Zhao H."/>
        </authorList>
    </citation>
    <scope>NUCLEOTIDE SEQUENCE</scope>
    <source>
        <strain evidence="1">BeijingLab</strain>
    </source>
</reference>
<sequence>MEDLYDDLDNYEDVHALEELRAENKELKMKLENRSAAMEKLQKEILQDYDNLEIAFKQLENNYSSLLKTARSEIQRKTERITQLNTEKDMMVLDALKSGRHIRRNIKVGVNHPGKVDQVKPVKKKTKNKEVKQKNVDIKQERREPPVLPTKDAGSDSSTYNSNKSSKASVVKLELSDNRKSNINDNVPQHKTELNESPRTTASSIKNRRKSMPVSSMPTDTFSSGDEQERNYPTKEIGTNNERRNSNKMPVDRPSNKTCETSSVDDKTLKQHESSSRDNYKSRTSRNQDSNSYKGRDKYEVSLKYRKLHSPERGLKRPHMEHQDEYPKQHRDLQDDYPKKCREIQDDYCRKSREKQDDYLRQPREHQDDYPRQHREYQDDYARKPREHADDYTRKLREHPDDYTRKLREHPDDYNRRPREHLDDYTRRPREHPDDHPRQSRENPADYPRQSRENPADYPRHERGRYQGRSLESPPPESHNRRQRTKSAHRSDYDRYPHDQEKNRHYHDDKYLTKYRSKDYEEPVSKRQRTDSYGNHDTHSTDDKRHYRERRDSVDPQPTPDFSPHEYDMLRFSCQSPDSVHTDGAIANPIKEIMATAATPLDDPRLTSKRYCIRTENGNETISTVLGRNIDIKPVDKKAWNIQPVDIPVALVRRPSQCSDQLVKDIYMDIDNPVTNLDLSMESGEVCGTDDEMYETRSKLKEIQHNTQDFKISKQASEGISKQPVNDQIVSKPNIAKYRIPKIGQINKNVQSKKDVPIIDVAENVPHYKKVNKREVSEEIFQKELLTHKQQNNKREDFSNNKNVSKIDGNKKSKSRDRSENQNQSTLTKMAIVADDLELSDDNSDHVDTDKRVIPEKVKKINSEIPLNTNEGKSNNSVNNVQDNRVVSTHDTEIKSTADTAEIKDVAEEEKTKESDSTKKQKTKKKKSKSKDSVETTADPIHVIEKKPKSKKEKESTPRETKDRFSDLFGDSSSLMTPEDLGIPSYLPISEDAQDAVDMKINQIIDAAPIADKLPGNVVSHNGIEVTVQETAVYDDIPKADLEKSNTVAEDKDIKTKSSSSRNVEIIDTNQLPSPIVYENLNPGTDLNDPNVVKTVIISTGKQPEIAYDSKIEESKPTVAVQVNAVGNTEDTHHVATKTEIKKDVLKALATSTPHKDFAMNQEANAIKTNDICDPSVSNAVATITNLEPVVNQNENNALESNDAPDVRIFVKRRRKLVKRPPMT</sequence>
<organism evidence="1 2">
    <name type="scientific">Mythimna loreyi</name>
    <dbReference type="NCBI Taxonomy" id="667449"/>
    <lineage>
        <taxon>Eukaryota</taxon>
        <taxon>Metazoa</taxon>
        <taxon>Ecdysozoa</taxon>
        <taxon>Arthropoda</taxon>
        <taxon>Hexapoda</taxon>
        <taxon>Insecta</taxon>
        <taxon>Pterygota</taxon>
        <taxon>Neoptera</taxon>
        <taxon>Endopterygota</taxon>
        <taxon>Lepidoptera</taxon>
        <taxon>Glossata</taxon>
        <taxon>Ditrysia</taxon>
        <taxon>Noctuoidea</taxon>
        <taxon>Noctuidae</taxon>
        <taxon>Noctuinae</taxon>
        <taxon>Hadenini</taxon>
        <taxon>Mythimna</taxon>
    </lineage>
</organism>
<name>A0ACC2R8N9_9NEOP</name>
<gene>
    <name evidence="1" type="ORF">PYW08_014929</name>
</gene>
<comment type="caution">
    <text evidence="1">The sequence shown here is derived from an EMBL/GenBank/DDBJ whole genome shotgun (WGS) entry which is preliminary data.</text>
</comment>
<dbReference type="Proteomes" id="UP001231649">
    <property type="component" value="Chromosome 6"/>
</dbReference>
<dbReference type="EMBL" id="CM056782">
    <property type="protein sequence ID" value="KAJ8732199.1"/>
    <property type="molecule type" value="Genomic_DNA"/>
</dbReference>
<keyword evidence="2" id="KW-1185">Reference proteome</keyword>